<feature type="signal peptide" evidence="6">
    <location>
        <begin position="1"/>
        <end position="24"/>
    </location>
</feature>
<comment type="similarity">
    <text evidence="2">Belongs to the bacterial solute-binding protein 1 family.</text>
</comment>
<dbReference type="Proteomes" id="UP000048984">
    <property type="component" value="Unassembled WGS sequence"/>
</dbReference>
<reference evidence="7 8" key="1">
    <citation type="submission" date="2015-09" db="EMBL/GenBank/DDBJ databases">
        <authorList>
            <person name="Jackson K.R."/>
            <person name="Lunt B.L."/>
            <person name="Fisher J.N.B."/>
            <person name="Gardner A.V."/>
            <person name="Bailey M.E."/>
            <person name="Deus L.M."/>
            <person name="Earl A.S."/>
            <person name="Gibby P.D."/>
            <person name="Hartmann K.A."/>
            <person name="Liu J.E."/>
            <person name="Manci A.M."/>
            <person name="Nielsen D.A."/>
            <person name="Solomon M.B."/>
            <person name="Breakwell D.P."/>
            <person name="Burnett S.H."/>
            <person name="Grose J.H."/>
        </authorList>
    </citation>
    <scope>NUCLEOTIDE SEQUENCE [LARGE SCALE GENOMIC DNA]</scope>
    <source>
        <strain evidence="7 8">16</strain>
    </source>
</reference>
<feature type="chain" id="PRO_5006132160" description="Sugar ABC transporter substrate-binding protein" evidence="6">
    <location>
        <begin position="25"/>
        <end position="429"/>
    </location>
</feature>
<keyword evidence="8" id="KW-1185">Reference proteome</keyword>
<dbReference type="InterPro" id="IPR006059">
    <property type="entry name" value="SBP"/>
</dbReference>
<gene>
    <name evidence="7" type="ORF">ABB55_14710</name>
</gene>
<keyword evidence="3" id="KW-0813">Transport</keyword>
<accession>A0A0P6W7G7</accession>
<dbReference type="SUPFAM" id="SSF53850">
    <property type="entry name" value="Periplasmic binding protein-like II"/>
    <property type="match status" value="1"/>
</dbReference>
<evidence type="ECO:0000256" key="4">
    <source>
        <dbReference type="ARBA" id="ARBA00022729"/>
    </source>
</evidence>
<evidence type="ECO:0000256" key="5">
    <source>
        <dbReference type="ARBA" id="ARBA00022764"/>
    </source>
</evidence>
<comment type="caution">
    <text evidence="7">The sequence shown here is derived from an EMBL/GenBank/DDBJ whole genome shotgun (WGS) entry which is preliminary data.</text>
</comment>
<dbReference type="PANTHER" id="PTHR43649:SF34">
    <property type="entry name" value="ABC TRANSPORTER PERIPLASMIC-BINDING PROTEIN YCJN-RELATED"/>
    <property type="match status" value="1"/>
</dbReference>
<keyword evidence="5" id="KW-0574">Periplasm</keyword>
<dbReference type="RefSeq" id="WP_054359473.1">
    <property type="nucleotide sequence ID" value="NZ_LJYW01000001.1"/>
</dbReference>
<proteinExistence type="inferred from homology"/>
<evidence type="ECO:0008006" key="9">
    <source>
        <dbReference type="Google" id="ProtNLM"/>
    </source>
</evidence>
<dbReference type="Pfam" id="PF01547">
    <property type="entry name" value="SBP_bac_1"/>
    <property type="match status" value="1"/>
</dbReference>
<dbReference type="PANTHER" id="PTHR43649">
    <property type="entry name" value="ARABINOSE-BINDING PROTEIN-RELATED"/>
    <property type="match status" value="1"/>
</dbReference>
<evidence type="ECO:0000313" key="8">
    <source>
        <dbReference type="Proteomes" id="UP000048984"/>
    </source>
</evidence>
<evidence type="ECO:0000256" key="1">
    <source>
        <dbReference type="ARBA" id="ARBA00004418"/>
    </source>
</evidence>
<dbReference type="STRING" id="665126.ABB55_14710"/>
<dbReference type="AlphaFoldDB" id="A0A0P6W7G7"/>
<dbReference type="EMBL" id="LJYW01000001">
    <property type="protein sequence ID" value="KPL53308.1"/>
    <property type="molecule type" value="Genomic_DNA"/>
</dbReference>
<dbReference type="InterPro" id="IPR050490">
    <property type="entry name" value="Bact_solute-bd_prot1"/>
</dbReference>
<sequence length="429" mass="45815">MSAFLNRRLAIGLPLVLALGGTAAAETTITMWTFLDPNKASPREVALKQMIAAFEAQNPTIKIRVEPQDFAQMPPKFFLGHRTGSNPDLVWIDAKNLGGLAKSGAGADLDAAVVSKWPAGAKDDFFVKAGWDAGIAGGKLVALPLFHGASVIYYRKDLLAAAGIDPASLTSWSKLMEAAKKTTVVKDGRTETWGFGMPLAPIKTESTPMLIGLLDQAAPVFQNCKANYANEVGIRALAYTAAMITDAKVTPTEALVSNVDDVTDQFTAGRYAMAISSNLRYSVIAKNAKFGADQIGILPWPSWSGEKPGAMPVSGWWVAAWAKSPRLAEAAKFAEYMVGSEGGKLWATVGGQVPTRKSLMSDAFFAKPEAAWVKTMIGAWTASSWMEPTECNTRTLQAGLNEALARVIQDKIAPKDALAEAEQKFAAAQ</sequence>
<dbReference type="GO" id="GO:0042597">
    <property type="term" value="C:periplasmic space"/>
    <property type="evidence" value="ECO:0007669"/>
    <property type="project" value="UniProtKB-SubCell"/>
</dbReference>
<organism evidence="7 8">
    <name type="scientific">Prosthecodimorpha hirschii</name>
    <dbReference type="NCBI Taxonomy" id="665126"/>
    <lineage>
        <taxon>Bacteria</taxon>
        <taxon>Pseudomonadati</taxon>
        <taxon>Pseudomonadota</taxon>
        <taxon>Alphaproteobacteria</taxon>
        <taxon>Hyphomicrobiales</taxon>
        <taxon>Ancalomicrobiaceae</taxon>
        <taxon>Prosthecodimorpha</taxon>
    </lineage>
</organism>
<dbReference type="Gene3D" id="3.40.190.10">
    <property type="entry name" value="Periplasmic binding protein-like II"/>
    <property type="match status" value="1"/>
</dbReference>
<dbReference type="CDD" id="cd13585">
    <property type="entry name" value="PBP2_TMBP_like"/>
    <property type="match status" value="1"/>
</dbReference>
<reference evidence="7 8" key="2">
    <citation type="submission" date="2015-10" db="EMBL/GenBank/DDBJ databases">
        <title>Draft Genome Sequence of Prosthecomicrobium hirschii ATCC 27832.</title>
        <authorList>
            <person name="Daniel J."/>
            <person name="Givan S.A."/>
            <person name="Brun Y.V."/>
            <person name="Brown P.J."/>
        </authorList>
    </citation>
    <scope>NUCLEOTIDE SEQUENCE [LARGE SCALE GENOMIC DNA]</scope>
    <source>
        <strain evidence="7 8">16</strain>
    </source>
</reference>
<evidence type="ECO:0000256" key="6">
    <source>
        <dbReference type="SAM" id="SignalP"/>
    </source>
</evidence>
<evidence type="ECO:0000256" key="3">
    <source>
        <dbReference type="ARBA" id="ARBA00022448"/>
    </source>
</evidence>
<keyword evidence="4 6" id="KW-0732">Signal</keyword>
<evidence type="ECO:0000313" key="7">
    <source>
        <dbReference type="EMBL" id="KPL53308.1"/>
    </source>
</evidence>
<name>A0A0P6W7G7_9HYPH</name>
<protein>
    <recommendedName>
        <fullName evidence="9">Sugar ABC transporter substrate-binding protein</fullName>
    </recommendedName>
</protein>
<evidence type="ECO:0000256" key="2">
    <source>
        <dbReference type="ARBA" id="ARBA00008520"/>
    </source>
</evidence>
<comment type="subcellular location">
    <subcellularLocation>
        <location evidence="1">Periplasm</location>
    </subcellularLocation>
</comment>